<dbReference type="PANTHER" id="PTHR38772">
    <property type="match status" value="1"/>
</dbReference>
<sequence>MPVQQFIIHQLTQADGQTATQINARPEECPVEPHGQTLVNEIKRVQAARAGKQYGRFDPEQSGLRGLVQQWRSEQIPFTGFTRRATEQLGLQLDQHNEALDGHLVFLLETLEQSERLFVALLHETEAFALSTQLDIVDATYLDFSHTGFIACLDLTDWADDASKYLTVSLGRGERTVQKPLLDWLGFTDTVDKQAETSEFLQLVDTFCAQLPDEESTATKEKVIEFCVEQDKAGEPVVYKELSAHVSEAAPTLFDDYLQQNQSVPRDELIPDRKQLRQYVRLSGKSKDVSISFASGSLGKGVEFDASSETLIIHQLPKALLQQLRKLQGE</sequence>
<dbReference type="RefSeq" id="WP_380693024.1">
    <property type="nucleotide sequence ID" value="NZ_JBHRYR010000002.1"/>
</dbReference>
<dbReference type="Proteomes" id="UP001595617">
    <property type="component" value="Unassembled WGS sequence"/>
</dbReference>
<proteinExistence type="inferred from homology"/>
<dbReference type="Pfam" id="PF04245">
    <property type="entry name" value="NA37"/>
    <property type="match status" value="1"/>
</dbReference>
<protein>
    <submittedName>
        <fullName evidence="4">Nucleoid-associated protein</fullName>
    </submittedName>
</protein>
<evidence type="ECO:0000313" key="5">
    <source>
        <dbReference type="Proteomes" id="UP001595617"/>
    </source>
</evidence>
<organism evidence="4 5">
    <name type="scientific">Saccharospirillum mangrovi</name>
    <dbReference type="NCBI Taxonomy" id="2161747"/>
    <lineage>
        <taxon>Bacteria</taxon>
        <taxon>Pseudomonadati</taxon>
        <taxon>Pseudomonadota</taxon>
        <taxon>Gammaproteobacteria</taxon>
        <taxon>Oceanospirillales</taxon>
        <taxon>Saccharospirillaceae</taxon>
        <taxon>Saccharospirillum</taxon>
    </lineage>
</organism>
<gene>
    <name evidence="4" type="ORF">ACFOOG_02590</name>
</gene>
<comment type="subcellular location">
    <subcellularLocation>
        <location evidence="1">Cytoplasm</location>
        <location evidence="1">Nucleoid</location>
    </subcellularLocation>
</comment>
<accession>A0ABV7ZU64</accession>
<reference evidence="5" key="1">
    <citation type="journal article" date="2019" name="Int. J. Syst. Evol. Microbiol.">
        <title>The Global Catalogue of Microorganisms (GCM) 10K type strain sequencing project: providing services to taxonomists for standard genome sequencing and annotation.</title>
        <authorList>
            <consortium name="The Broad Institute Genomics Platform"/>
            <consortium name="The Broad Institute Genome Sequencing Center for Infectious Disease"/>
            <person name="Wu L."/>
            <person name="Ma J."/>
        </authorList>
    </citation>
    <scope>NUCLEOTIDE SEQUENCE [LARGE SCALE GENOMIC DNA]</scope>
    <source>
        <strain evidence="5">IBRC 10765</strain>
    </source>
</reference>
<dbReference type="PANTHER" id="PTHR38772:SF1">
    <property type="entry name" value="NUCLEOID-ASSOCIATED PROTEIN YEJK"/>
    <property type="match status" value="1"/>
</dbReference>
<dbReference type="EMBL" id="JBHRYR010000002">
    <property type="protein sequence ID" value="MFC3851710.1"/>
    <property type="molecule type" value="Genomic_DNA"/>
</dbReference>
<keyword evidence="5" id="KW-1185">Reference proteome</keyword>
<name>A0ABV7ZU64_9GAMM</name>
<evidence type="ECO:0000256" key="2">
    <source>
        <dbReference type="ARBA" id="ARBA00009035"/>
    </source>
</evidence>
<dbReference type="InterPro" id="IPR007358">
    <property type="entry name" value="Nucleoid_associated_NdpA"/>
</dbReference>
<keyword evidence="3" id="KW-0963">Cytoplasm</keyword>
<comment type="similarity">
    <text evidence="2">Belongs to the YejK family.</text>
</comment>
<evidence type="ECO:0000256" key="3">
    <source>
        <dbReference type="ARBA" id="ARBA00022490"/>
    </source>
</evidence>
<evidence type="ECO:0000313" key="4">
    <source>
        <dbReference type="EMBL" id="MFC3851710.1"/>
    </source>
</evidence>
<comment type="caution">
    <text evidence="4">The sequence shown here is derived from an EMBL/GenBank/DDBJ whole genome shotgun (WGS) entry which is preliminary data.</text>
</comment>
<evidence type="ECO:0000256" key="1">
    <source>
        <dbReference type="ARBA" id="ARBA00004453"/>
    </source>
</evidence>